<proteinExistence type="predicted"/>
<evidence type="ECO:0000313" key="4">
    <source>
        <dbReference type="EMBL" id="SDE90084.1"/>
    </source>
</evidence>
<organism evidence="4 5">
    <name type="scientific">Ulvibacter litoralis</name>
    <dbReference type="NCBI Taxonomy" id="227084"/>
    <lineage>
        <taxon>Bacteria</taxon>
        <taxon>Pseudomonadati</taxon>
        <taxon>Bacteroidota</taxon>
        <taxon>Flavobacteriia</taxon>
        <taxon>Flavobacteriales</taxon>
        <taxon>Flavobacteriaceae</taxon>
        <taxon>Ulvibacter</taxon>
    </lineage>
</organism>
<keyword evidence="1 2" id="KW-0732">Signal</keyword>
<evidence type="ECO:0000259" key="3">
    <source>
        <dbReference type="Pfam" id="PF18962"/>
    </source>
</evidence>
<accession>A0A1G7GPP3</accession>
<feature type="signal peptide" evidence="2">
    <location>
        <begin position="1"/>
        <end position="20"/>
    </location>
</feature>
<evidence type="ECO:0000256" key="2">
    <source>
        <dbReference type="SAM" id="SignalP"/>
    </source>
</evidence>
<dbReference type="EMBL" id="FNBA01000003">
    <property type="protein sequence ID" value="SDE90084.1"/>
    <property type="molecule type" value="Genomic_DNA"/>
</dbReference>
<dbReference type="NCBIfam" id="TIGR04183">
    <property type="entry name" value="Por_Secre_tail"/>
    <property type="match status" value="1"/>
</dbReference>
<dbReference type="RefSeq" id="WP_139149398.1">
    <property type="nucleotide sequence ID" value="NZ_BMWO01000003.1"/>
</dbReference>
<dbReference type="Pfam" id="PF18962">
    <property type="entry name" value="Por_Secre_tail"/>
    <property type="match status" value="1"/>
</dbReference>
<dbReference type="InterPro" id="IPR026444">
    <property type="entry name" value="Secre_tail"/>
</dbReference>
<protein>
    <submittedName>
        <fullName evidence="4">Por secretion system C-terminal sorting domain-containing protein</fullName>
    </submittedName>
</protein>
<feature type="domain" description="Secretion system C-terminal sorting" evidence="3">
    <location>
        <begin position="240"/>
        <end position="308"/>
    </location>
</feature>
<feature type="chain" id="PRO_5011672356" evidence="2">
    <location>
        <begin position="21"/>
        <end position="309"/>
    </location>
</feature>
<keyword evidence="5" id="KW-1185">Reference proteome</keyword>
<dbReference type="AlphaFoldDB" id="A0A1G7GPP3"/>
<gene>
    <name evidence="4" type="ORF">SAMN05421855_103263</name>
</gene>
<name>A0A1G7GPP3_9FLAO</name>
<dbReference type="STRING" id="227084.SAMN05421855_103263"/>
<dbReference type="Proteomes" id="UP000199321">
    <property type="component" value="Unassembled WGS sequence"/>
</dbReference>
<dbReference type="OrthoDB" id="1288696at2"/>
<reference evidence="4 5" key="1">
    <citation type="submission" date="2016-10" db="EMBL/GenBank/DDBJ databases">
        <authorList>
            <person name="de Groot N.N."/>
        </authorList>
    </citation>
    <scope>NUCLEOTIDE SEQUENCE [LARGE SCALE GENOMIC DNA]</scope>
    <source>
        <strain evidence="4 5">DSM 16195</strain>
    </source>
</reference>
<evidence type="ECO:0000256" key="1">
    <source>
        <dbReference type="ARBA" id="ARBA00022729"/>
    </source>
</evidence>
<evidence type="ECO:0000313" key="5">
    <source>
        <dbReference type="Proteomes" id="UP000199321"/>
    </source>
</evidence>
<sequence>MKKIYLLAITVMAFSVSANAQFNDDMESYNLGEMGSQSDHWDTWSGNPNTGEDLTVVDIEAQSGFQSGYVGAGEGPQDVMLLFGNKTTGTWTSTFSMFIPTGKTGYFNLQGETSATGGAGGGGGGVFNSPNLVFNNTQSAAGAPGLGGAYGNVDDPTALYEWNYPENTWFEISIEFNLLDLQWTMTVDGTTLAPQPFDADVTAGGIDFFAIDANNEYYLDDVTLSAEGGVSDFDADSFSVYPNPVKDVLNISSKVAVDAVTIYDVLGKVVAQSQPAAISPKVDMSALSSGAYLVQVTIGDASKTIKVIK</sequence>